<dbReference type="EMBL" id="JANPWB010000005">
    <property type="protein sequence ID" value="KAJ1184207.1"/>
    <property type="molecule type" value="Genomic_DNA"/>
</dbReference>
<evidence type="ECO:0000313" key="3">
    <source>
        <dbReference type="Proteomes" id="UP001066276"/>
    </source>
</evidence>
<dbReference type="AlphaFoldDB" id="A0AAV7U5D4"/>
<comment type="caution">
    <text evidence="2">The sequence shown here is derived from an EMBL/GenBank/DDBJ whole genome shotgun (WGS) entry which is preliminary data.</text>
</comment>
<name>A0AAV7U5D4_PLEWA</name>
<reference evidence="2" key="1">
    <citation type="journal article" date="2022" name="bioRxiv">
        <title>Sequencing and chromosome-scale assembly of the giantPleurodeles waltlgenome.</title>
        <authorList>
            <person name="Brown T."/>
            <person name="Elewa A."/>
            <person name="Iarovenko S."/>
            <person name="Subramanian E."/>
            <person name="Araus A.J."/>
            <person name="Petzold A."/>
            <person name="Susuki M."/>
            <person name="Suzuki K.-i.T."/>
            <person name="Hayashi T."/>
            <person name="Toyoda A."/>
            <person name="Oliveira C."/>
            <person name="Osipova E."/>
            <person name="Leigh N.D."/>
            <person name="Simon A."/>
            <person name="Yun M.H."/>
        </authorList>
    </citation>
    <scope>NUCLEOTIDE SEQUENCE</scope>
    <source>
        <strain evidence="2">20211129_DDA</strain>
        <tissue evidence="2">Liver</tissue>
    </source>
</reference>
<feature type="region of interest" description="Disordered" evidence="1">
    <location>
        <begin position="109"/>
        <end position="129"/>
    </location>
</feature>
<protein>
    <submittedName>
        <fullName evidence="2">Uncharacterized protein</fullName>
    </submittedName>
</protein>
<organism evidence="2 3">
    <name type="scientific">Pleurodeles waltl</name>
    <name type="common">Iberian ribbed newt</name>
    <dbReference type="NCBI Taxonomy" id="8319"/>
    <lineage>
        <taxon>Eukaryota</taxon>
        <taxon>Metazoa</taxon>
        <taxon>Chordata</taxon>
        <taxon>Craniata</taxon>
        <taxon>Vertebrata</taxon>
        <taxon>Euteleostomi</taxon>
        <taxon>Amphibia</taxon>
        <taxon>Batrachia</taxon>
        <taxon>Caudata</taxon>
        <taxon>Salamandroidea</taxon>
        <taxon>Salamandridae</taxon>
        <taxon>Pleurodelinae</taxon>
        <taxon>Pleurodeles</taxon>
    </lineage>
</organism>
<sequence length="143" mass="16420">MASRLGEVAFSHRPRFGVFWFDHYFLVVLPRSFSQGYQPTVCRERPPPPSVSPRHVPQHSWFEVQEGVVCPVLVLMSIFVPPFHCSVSVSLGPVWYLAAPRRIAATAPNSRQDPIGLSTMRSTPRHRGQPEIQYFRRFPSYKQ</sequence>
<accession>A0AAV7U5D4</accession>
<proteinExistence type="predicted"/>
<evidence type="ECO:0000256" key="1">
    <source>
        <dbReference type="SAM" id="MobiDB-lite"/>
    </source>
</evidence>
<dbReference type="Proteomes" id="UP001066276">
    <property type="component" value="Chromosome 3_1"/>
</dbReference>
<gene>
    <name evidence="2" type="ORF">NDU88_001017</name>
</gene>
<evidence type="ECO:0000313" key="2">
    <source>
        <dbReference type="EMBL" id="KAJ1184207.1"/>
    </source>
</evidence>
<keyword evidence="3" id="KW-1185">Reference proteome</keyword>